<dbReference type="OrthoDB" id="1145at2"/>
<accession>A0A5J5J1F1</accession>
<reference evidence="7" key="1">
    <citation type="submission" date="2019-09" db="EMBL/GenBank/DDBJ databases">
        <title>Mumia zhuanghuii sp. nov. isolated from the intestinal contents of plateau pika (Ochotona curzoniae) in the Qinghai-Tibet plateau of China.</title>
        <authorList>
            <person name="Tian Z."/>
        </authorList>
    </citation>
    <scope>NUCLEOTIDE SEQUENCE [LARGE SCALE GENOMIC DNA]</scope>
    <source>
        <strain evidence="7">JCM 30598</strain>
    </source>
</reference>
<comment type="cofactor">
    <cofactor evidence="1">
        <name>FAD</name>
        <dbReference type="ChEBI" id="CHEBI:57692"/>
    </cofactor>
</comment>
<dbReference type="GO" id="GO:0005737">
    <property type="term" value="C:cytoplasm"/>
    <property type="evidence" value="ECO:0007669"/>
    <property type="project" value="TreeGrafter"/>
</dbReference>
<keyword evidence="3" id="KW-0274">FAD</keyword>
<keyword evidence="2" id="KW-0285">Flavoprotein</keyword>
<dbReference type="InterPro" id="IPR050446">
    <property type="entry name" value="FAD-oxidoreductase/Apoptosis"/>
</dbReference>
<dbReference type="InterPro" id="IPR036188">
    <property type="entry name" value="FAD/NAD-bd_sf"/>
</dbReference>
<comment type="caution">
    <text evidence="6">The sequence shown here is derived from an EMBL/GenBank/DDBJ whole genome shotgun (WGS) entry which is preliminary data.</text>
</comment>
<dbReference type="Proteomes" id="UP000325827">
    <property type="component" value="Unassembled WGS sequence"/>
</dbReference>
<keyword evidence="4" id="KW-0560">Oxidoreductase</keyword>
<dbReference type="SUPFAM" id="SSF55424">
    <property type="entry name" value="FAD/NAD-linked reductases, dimerisation (C-terminal) domain"/>
    <property type="match status" value="1"/>
</dbReference>
<dbReference type="InterPro" id="IPR023753">
    <property type="entry name" value="FAD/NAD-binding_dom"/>
</dbReference>
<dbReference type="SUPFAM" id="SSF51905">
    <property type="entry name" value="FAD/NAD(P)-binding domain"/>
    <property type="match status" value="2"/>
</dbReference>
<name>A0A5J5J1F1_9MICO</name>
<keyword evidence="7" id="KW-1185">Reference proteome</keyword>
<evidence type="ECO:0000256" key="4">
    <source>
        <dbReference type="ARBA" id="ARBA00023002"/>
    </source>
</evidence>
<evidence type="ECO:0000313" key="7">
    <source>
        <dbReference type="Proteomes" id="UP000325827"/>
    </source>
</evidence>
<dbReference type="PRINTS" id="PR00411">
    <property type="entry name" value="PNDRDTASEI"/>
</dbReference>
<evidence type="ECO:0000256" key="3">
    <source>
        <dbReference type="ARBA" id="ARBA00022827"/>
    </source>
</evidence>
<dbReference type="Pfam" id="PF07992">
    <property type="entry name" value="Pyr_redox_2"/>
    <property type="match status" value="1"/>
</dbReference>
<protein>
    <submittedName>
        <fullName evidence="6">NAD(P)/FAD-dependent oxidoreductase</fullName>
    </submittedName>
</protein>
<dbReference type="PANTHER" id="PTHR43557">
    <property type="entry name" value="APOPTOSIS-INDUCING FACTOR 1"/>
    <property type="match status" value="1"/>
</dbReference>
<dbReference type="PRINTS" id="PR00368">
    <property type="entry name" value="FADPNR"/>
</dbReference>
<evidence type="ECO:0000256" key="2">
    <source>
        <dbReference type="ARBA" id="ARBA00022630"/>
    </source>
</evidence>
<organism evidence="6 7">
    <name type="scientific">Microbacterium rhizomatis</name>
    <dbReference type="NCBI Taxonomy" id="1631477"/>
    <lineage>
        <taxon>Bacteria</taxon>
        <taxon>Bacillati</taxon>
        <taxon>Actinomycetota</taxon>
        <taxon>Actinomycetes</taxon>
        <taxon>Micrococcales</taxon>
        <taxon>Microbacteriaceae</taxon>
        <taxon>Microbacterium</taxon>
    </lineage>
</organism>
<dbReference type="AlphaFoldDB" id="A0A5J5J1F1"/>
<dbReference type="GO" id="GO:0016651">
    <property type="term" value="F:oxidoreductase activity, acting on NAD(P)H"/>
    <property type="evidence" value="ECO:0007669"/>
    <property type="project" value="TreeGrafter"/>
</dbReference>
<dbReference type="EMBL" id="VYSA01000004">
    <property type="protein sequence ID" value="KAA9105927.1"/>
    <property type="molecule type" value="Genomic_DNA"/>
</dbReference>
<dbReference type="InterPro" id="IPR016156">
    <property type="entry name" value="FAD/NAD-linked_Rdtase_dimer_sf"/>
</dbReference>
<evidence type="ECO:0000256" key="1">
    <source>
        <dbReference type="ARBA" id="ARBA00001974"/>
    </source>
</evidence>
<evidence type="ECO:0000313" key="6">
    <source>
        <dbReference type="EMBL" id="KAA9105927.1"/>
    </source>
</evidence>
<evidence type="ECO:0000259" key="5">
    <source>
        <dbReference type="Pfam" id="PF07992"/>
    </source>
</evidence>
<gene>
    <name evidence="6" type="ORF">F6B43_16310</name>
</gene>
<proteinExistence type="predicted"/>
<feature type="domain" description="FAD/NAD(P)-binding" evidence="5">
    <location>
        <begin position="67"/>
        <end position="359"/>
    </location>
</feature>
<sequence>MPGCTAGADGDQPRPEDRPAALRAFRERPAIRGMAGAAIAQGCAGSCGPLGARMMLTANQETRPGGIVVVGASASGIGVALGLRAHGYAGTITLIGDELTLPYDRPPLSKGVLWGTHVAEDIALATAEEISEAQIDLILGAPASSLDIERKRIVLADGQQIEYETAIIATGASSRTLPQFDGFDNVITLRTWDDGVELQRRLGAGARLGIVGGGLIGLEVASSAVRLGVDVTVVEPTAQPLANRITPVLSEWLLQQHRDHGVKLHLNAVCTDVVVDGPSVAALHLSDGSLVPVDVVLVSVGAAPNVGWLEGSGLELDNGVVVDQFQRAAEDVYAVGDIANGYHPVYQRRMRMETRSNATEGADHLARTLTGSTKPYAPVPFFWTDQYDFKLQSFGLVAMEDAFEFSWGALEDGKWGLVGRRDGALTGFFSRGFGPQLAQHRRDLNDSFERSLEQTLTKGVVQ</sequence>
<dbReference type="Gene3D" id="3.30.390.30">
    <property type="match status" value="1"/>
</dbReference>
<dbReference type="Gene3D" id="3.50.50.60">
    <property type="entry name" value="FAD/NAD(P)-binding domain"/>
    <property type="match status" value="2"/>
</dbReference>
<dbReference type="PANTHER" id="PTHR43557:SF2">
    <property type="entry name" value="RIESKE DOMAIN-CONTAINING PROTEIN-RELATED"/>
    <property type="match status" value="1"/>
</dbReference>